<sequence length="97" mass="11083">MIVKHLVTSVVTSFINLASLGMLPAAALALLPTIFSHRVMFLFSVGFQLYLETFYLILFFLISRHSPRFRSVMGVPMVPESWVLHFFFSSSRLHCLC</sequence>
<keyword evidence="1" id="KW-0812">Transmembrane</keyword>
<organism evidence="2">
    <name type="scientific">Ixodes ricinus</name>
    <name type="common">Common tick</name>
    <name type="synonym">Acarus ricinus</name>
    <dbReference type="NCBI Taxonomy" id="34613"/>
    <lineage>
        <taxon>Eukaryota</taxon>
        <taxon>Metazoa</taxon>
        <taxon>Ecdysozoa</taxon>
        <taxon>Arthropoda</taxon>
        <taxon>Chelicerata</taxon>
        <taxon>Arachnida</taxon>
        <taxon>Acari</taxon>
        <taxon>Parasitiformes</taxon>
        <taxon>Ixodida</taxon>
        <taxon>Ixodoidea</taxon>
        <taxon>Ixodidae</taxon>
        <taxon>Ixodinae</taxon>
        <taxon>Ixodes</taxon>
    </lineage>
</organism>
<accession>A0A147BD18</accession>
<name>A0A147BD18_IXORI</name>
<feature type="transmembrane region" description="Helical" evidence="1">
    <location>
        <begin position="39"/>
        <end position="62"/>
    </location>
</feature>
<dbReference type="EMBL" id="GEGO01006753">
    <property type="protein sequence ID" value="JAR88651.1"/>
    <property type="molecule type" value="Transcribed_RNA"/>
</dbReference>
<protein>
    <submittedName>
        <fullName evidence="2">Uncharacterized protein</fullName>
    </submittedName>
</protein>
<keyword evidence="1" id="KW-0472">Membrane</keyword>
<proteinExistence type="predicted"/>
<dbReference type="AlphaFoldDB" id="A0A147BD18"/>
<evidence type="ECO:0000313" key="2">
    <source>
        <dbReference type="EMBL" id="JAR88651.1"/>
    </source>
</evidence>
<keyword evidence="1" id="KW-1133">Transmembrane helix</keyword>
<evidence type="ECO:0000256" key="1">
    <source>
        <dbReference type="SAM" id="Phobius"/>
    </source>
</evidence>
<reference evidence="2" key="1">
    <citation type="journal article" date="2018" name="PLoS Negl. Trop. Dis.">
        <title>Sialome diversity of ticks revealed by RNAseq of single tick salivary glands.</title>
        <authorList>
            <person name="Perner J."/>
            <person name="Kropackova S."/>
            <person name="Kopacek P."/>
            <person name="Ribeiro J.M."/>
        </authorList>
    </citation>
    <scope>NUCLEOTIDE SEQUENCE</scope>
    <source>
        <strain evidence="2">Siblings of single egg batch collected in Ceske Budejovice</strain>
        <tissue evidence="2">Salivary glands</tissue>
    </source>
</reference>